<accession>A0ABD2AL88</accession>
<evidence type="ECO:0000313" key="2">
    <source>
        <dbReference type="Proteomes" id="UP001607303"/>
    </source>
</evidence>
<dbReference type="AlphaFoldDB" id="A0ABD2AL88"/>
<protein>
    <submittedName>
        <fullName evidence="1">Uncharacterized protein</fullName>
    </submittedName>
</protein>
<gene>
    <name evidence="1" type="ORF">V1477_019981</name>
</gene>
<sequence length="79" mass="9262">MNSDSSMKRIECREPIIFKNRYVVVNCDGCYWSMQIIHKNKFDLRLDLEICNRGSIADVVARKLVKQLIEDMDSLTCTF</sequence>
<comment type="caution">
    <text evidence="1">The sequence shown here is derived from an EMBL/GenBank/DDBJ whole genome shotgun (WGS) entry which is preliminary data.</text>
</comment>
<proteinExistence type="predicted"/>
<dbReference type="EMBL" id="JAYRBN010000116">
    <property type="protein sequence ID" value="KAL2721161.1"/>
    <property type="molecule type" value="Genomic_DNA"/>
</dbReference>
<reference evidence="1 2" key="1">
    <citation type="journal article" date="2024" name="Ann. Entomol. Soc. Am.">
        <title>Genomic analyses of the southern and eastern yellowjacket wasps (Hymenoptera: Vespidae) reveal evolutionary signatures of social life.</title>
        <authorList>
            <person name="Catto M.A."/>
            <person name="Caine P.B."/>
            <person name="Orr S.E."/>
            <person name="Hunt B.G."/>
            <person name="Goodisman M.A.D."/>
        </authorList>
    </citation>
    <scope>NUCLEOTIDE SEQUENCE [LARGE SCALE GENOMIC DNA]</scope>
    <source>
        <strain evidence="1">232</strain>
        <tissue evidence="1">Head and thorax</tissue>
    </source>
</reference>
<dbReference type="Proteomes" id="UP001607303">
    <property type="component" value="Unassembled WGS sequence"/>
</dbReference>
<evidence type="ECO:0000313" key="1">
    <source>
        <dbReference type="EMBL" id="KAL2721161.1"/>
    </source>
</evidence>
<keyword evidence="2" id="KW-1185">Reference proteome</keyword>
<organism evidence="1 2">
    <name type="scientific">Vespula maculifrons</name>
    <name type="common">Eastern yellow jacket</name>
    <name type="synonym">Wasp</name>
    <dbReference type="NCBI Taxonomy" id="7453"/>
    <lineage>
        <taxon>Eukaryota</taxon>
        <taxon>Metazoa</taxon>
        <taxon>Ecdysozoa</taxon>
        <taxon>Arthropoda</taxon>
        <taxon>Hexapoda</taxon>
        <taxon>Insecta</taxon>
        <taxon>Pterygota</taxon>
        <taxon>Neoptera</taxon>
        <taxon>Endopterygota</taxon>
        <taxon>Hymenoptera</taxon>
        <taxon>Apocrita</taxon>
        <taxon>Aculeata</taxon>
        <taxon>Vespoidea</taxon>
        <taxon>Vespidae</taxon>
        <taxon>Vespinae</taxon>
        <taxon>Vespula</taxon>
    </lineage>
</organism>
<name>A0ABD2AL88_VESMC</name>